<dbReference type="AlphaFoldDB" id="A0AAW9R6U5"/>
<evidence type="ECO:0000256" key="2">
    <source>
        <dbReference type="ARBA" id="ARBA00022670"/>
    </source>
</evidence>
<evidence type="ECO:0000256" key="3">
    <source>
        <dbReference type="ARBA" id="ARBA00022723"/>
    </source>
</evidence>
<gene>
    <name evidence="10" type="ORF">V3330_10090</name>
</gene>
<evidence type="ECO:0000313" key="10">
    <source>
        <dbReference type="EMBL" id="MEJ8567974.1"/>
    </source>
</evidence>
<dbReference type="InterPro" id="IPR000755">
    <property type="entry name" value="A_A_dipeptidase"/>
</dbReference>
<dbReference type="PANTHER" id="PTHR43126">
    <property type="entry name" value="D-ALANYL-D-ALANINE DIPEPTIDASE"/>
    <property type="match status" value="1"/>
</dbReference>
<evidence type="ECO:0000256" key="6">
    <source>
        <dbReference type="ARBA" id="ARBA00022997"/>
    </source>
</evidence>
<dbReference type="GO" id="GO:0160237">
    <property type="term" value="F:D-Ala-D-Ala dipeptidase activity"/>
    <property type="evidence" value="ECO:0007669"/>
    <property type="project" value="UniProtKB-EC"/>
</dbReference>
<keyword evidence="6" id="KW-0224">Dipeptidase</keyword>
<proteinExistence type="predicted"/>
<dbReference type="SUPFAM" id="SSF55166">
    <property type="entry name" value="Hedgehog/DD-peptidase"/>
    <property type="match status" value="1"/>
</dbReference>
<evidence type="ECO:0000256" key="9">
    <source>
        <dbReference type="SAM" id="MobiDB-lite"/>
    </source>
</evidence>
<sequence>MSHLDPDPKITALQSSRILTRRTGWGKANPPRRSGSAYGIDDAQGSDPADGSRHNRGCAVDLTLFDLGTGLPVSMPSGYDEFSHSAHSDYTGGSEEQRRHRDRLRSAMEAEGFTVYPEEWWHYDYRDWQHYPILNVTFEELGP</sequence>
<evidence type="ECO:0000256" key="7">
    <source>
        <dbReference type="ARBA" id="ARBA00023049"/>
    </source>
</evidence>
<feature type="region of interest" description="Disordered" evidence="9">
    <location>
        <begin position="1"/>
        <end position="55"/>
    </location>
</feature>
<evidence type="ECO:0000256" key="5">
    <source>
        <dbReference type="ARBA" id="ARBA00022833"/>
    </source>
</evidence>
<dbReference type="EMBL" id="JAZHOG010000006">
    <property type="protein sequence ID" value="MEJ8567974.1"/>
    <property type="molecule type" value="Genomic_DNA"/>
</dbReference>
<keyword evidence="8" id="KW-0961">Cell wall biogenesis/degradation</keyword>
<keyword evidence="4" id="KW-0378">Hydrolase</keyword>
<reference evidence="10 11" key="1">
    <citation type="submission" date="2024-02" db="EMBL/GenBank/DDBJ databases">
        <title>A novel Wenzhouxiangellaceae bacterium, isolated from coastal sediments.</title>
        <authorList>
            <person name="Du Z.-J."/>
            <person name="Ye Y.-Q."/>
            <person name="Zhang X.-Y."/>
        </authorList>
    </citation>
    <scope>NUCLEOTIDE SEQUENCE [LARGE SCALE GENOMIC DNA]</scope>
    <source>
        <strain evidence="10 11">CH-27</strain>
    </source>
</reference>
<dbReference type="GO" id="GO:0071555">
    <property type="term" value="P:cell wall organization"/>
    <property type="evidence" value="ECO:0007669"/>
    <property type="project" value="UniProtKB-KW"/>
</dbReference>
<accession>A0AAW9R6U5</accession>
<dbReference type="Pfam" id="PF01427">
    <property type="entry name" value="Peptidase_M15"/>
    <property type="match status" value="1"/>
</dbReference>
<evidence type="ECO:0000313" key="11">
    <source>
        <dbReference type="Proteomes" id="UP001359886"/>
    </source>
</evidence>
<evidence type="ECO:0000256" key="1">
    <source>
        <dbReference type="ARBA" id="ARBA00001362"/>
    </source>
</evidence>
<dbReference type="InterPro" id="IPR009045">
    <property type="entry name" value="Zn_M74/Hedgehog-like"/>
</dbReference>
<dbReference type="GO" id="GO:0006508">
    <property type="term" value="P:proteolysis"/>
    <property type="evidence" value="ECO:0007669"/>
    <property type="project" value="UniProtKB-KW"/>
</dbReference>
<keyword evidence="5" id="KW-0862">Zinc</keyword>
<evidence type="ECO:0000256" key="4">
    <source>
        <dbReference type="ARBA" id="ARBA00022801"/>
    </source>
</evidence>
<feature type="region of interest" description="Disordered" evidence="9">
    <location>
        <begin position="80"/>
        <end position="102"/>
    </location>
</feature>
<comment type="caution">
    <text evidence="10">The sequence shown here is derived from an EMBL/GenBank/DDBJ whole genome shotgun (WGS) entry which is preliminary data.</text>
</comment>
<dbReference type="GO" id="GO:0046872">
    <property type="term" value="F:metal ion binding"/>
    <property type="evidence" value="ECO:0007669"/>
    <property type="project" value="UniProtKB-KW"/>
</dbReference>
<keyword evidence="7" id="KW-0482">Metalloprotease</keyword>
<protein>
    <submittedName>
        <fullName evidence="10">M15 family metallopeptidase</fullName>
    </submittedName>
</protein>
<name>A0AAW9R6U5_9GAMM</name>
<keyword evidence="3" id="KW-0479">Metal-binding</keyword>
<organism evidence="10 11">
    <name type="scientific">Elongatibacter sediminis</name>
    <dbReference type="NCBI Taxonomy" id="3119006"/>
    <lineage>
        <taxon>Bacteria</taxon>
        <taxon>Pseudomonadati</taxon>
        <taxon>Pseudomonadota</taxon>
        <taxon>Gammaproteobacteria</taxon>
        <taxon>Chromatiales</taxon>
        <taxon>Wenzhouxiangellaceae</taxon>
        <taxon>Elongatibacter</taxon>
    </lineage>
</organism>
<keyword evidence="2" id="KW-0645">Protease</keyword>
<dbReference type="PANTHER" id="PTHR43126:SF1">
    <property type="entry name" value="D-ALANYL-D-ALANINE DIPEPTIDASE"/>
    <property type="match status" value="1"/>
</dbReference>
<dbReference type="RefSeq" id="WP_354695481.1">
    <property type="nucleotide sequence ID" value="NZ_JAZHOG010000006.1"/>
</dbReference>
<dbReference type="Proteomes" id="UP001359886">
    <property type="component" value="Unassembled WGS sequence"/>
</dbReference>
<evidence type="ECO:0000256" key="8">
    <source>
        <dbReference type="ARBA" id="ARBA00023316"/>
    </source>
</evidence>
<dbReference type="Gene3D" id="3.30.1380.10">
    <property type="match status" value="1"/>
</dbReference>
<keyword evidence="11" id="KW-1185">Reference proteome</keyword>
<dbReference type="GO" id="GO:0008237">
    <property type="term" value="F:metallopeptidase activity"/>
    <property type="evidence" value="ECO:0007669"/>
    <property type="project" value="UniProtKB-KW"/>
</dbReference>
<comment type="catalytic activity">
    <reaction evidence="1">
        <text>D-alanyl-D-alanine + H2O = 2 D-alanine</text>
        <dbReference type="Rhea" id="RHEA:20661"/>
        <dbReference type="ChEBI" id="CHEBI:15377"/>
        <dbReference type="ChEBI" id="CHEBI:57416"/>
        <dbReference type="ChEBI" id="CHEBI:57822"/>
        <dbReference type="EC" id="3.4.13.22"/>
    </reaction>
</comment>